<proteinExistence type="predicted"/>
<dbReference type="Pfam" id="PF12688">
    <property type="entry name" value="TPR_5"/>
    <property type="match status" value="1"/>
</dbReference>
<dbReference type="AlphaFoldDB" id="A0A378XZA2"/>
<accession>A0A378XZA2</accession>
<dbReference type="GeneID" id="93345688"/>
<dbReference type="RefSeq" id="WP_019687058.1">
    <property type="nucleotide sequence ID" value="NZ_CP036496.1"/>
</dbReference>
<feature type="domain" description="Tetratrico peptide repeat group 5" evidence="1">
    <location>
        <begin position="39"/>
        <end position="156"/>
    </location>
</feature>
<dbReference type="Proteomes" id="UP000254400">
    <property type="component" value="Unassembled WGS sequence"/>
</dbReference>
<dbReference type="SUPFAM" id="SSF48452">
    <property type="entry name" value="TPR-like"/>
    <property type="match status" value="1"/>
</dbReference>
<evidence type="ECO:0000313" key="3">
    <source>
        <dbReference type="Proteomes" id="UP000254400"/>
    </source>
</evidence>
<dbReference type="Gene3D" id="1.25.40.10">
    <property type="entry name" value="Tetratricopeptide repeat domain"/>
    <property type="match status" value="1"/>
</dbReference>
<reference evidence="2 3" key="1">
    <citation type="submission" date="2018-06" db="EMBL/GenBank/DDBJ databases">
        <authorList>
            <consortium name="Pathogen Informatics"/>
            <person name="Doyle S."/>
        </authorList>
    </citation>
    <scope>NUCLEOTIDE SEQUENCE [LARGE SCALE GENOMIC DNA]</scope>
    <source>
        <strain evidence="2 3">NCTC10343</strain>
    </source>
</reference>
<evidence type="ECO:0000259" key="1">
    <source>
        <dbReference type="Pfam" id="PF12688"/>
    </source>
</evidence>
<evidence type="ECO:0000313" key="2">
    <source>
        <dbReference type="EMBL" id="SUA69427.1"/>
    </source>
</evidence>
<gene>
    <name evidence="2" type="ORF">NCTC10343_02285</name>
</gene>
<dbReference type="InterPro" id="IPR011990">
    <property type="entry name" value="TPR-like_helical_dom_sf"/>
</dbReference>
<sequence>MEQMIAKVSDLRRTGQAMEARELLLEALEQEPKEAELWYQTAWTHDVLGMEREAVPFYEKSLGMALAADSRRGAILGLSSTYRVLGDYAKAKAWLDTGMNEFPDYRPFRVFYAMVLYNLGEHGKAMEGLLMELAETTADITLQEYSRAIQYYADKLDQIEE</sequence>
<dbReference type="InterPro" id="IPR041656">
    <property type="entry name" value="TPR_5"/>
</dbReference>
<dbReference type="EMBL" id="UGSC01000001">
    <property type="protein sequence ID" value="SUA69427.1"/>
    <property type="molecule type" value="Genomic_DNA"/>
</dbReference>
<organism evidence="2 3">
    <name type="scientific">Paenibacillus polymyxa</name>
    <name type="common">Bacillus polymyxa</name>
    <dbReference type="NCBI Taxonomy" id="1406"/>
    <lineage>
        <taxon>Bacteria</taxon>
        <taxon>Bacillati</taxon>
        <taxon>Bacillota</taxon>
        <taxon>Bacilli</taxon>
        <taxon>Bacillales</taxon>
        <taxon>Paenibacillaceae</taxon>
        <taxon>Paenibacillus</taxon>
    </lineage>
</organism>
<protein>
    <submittedName>
        <fullName evidence="2">Tetratricopeptide tpr_2 repeat protein</fullName>
    </submittedName>
</protein>
<name>A0A378XZA2_PAEPO</name>